<keyword evidence="3" id="KW-1185">Reference proteome</keyword>
<dbReference type="EMBL" id="NQVN01000002">
    <property type="protein sequence ID" value="PIP00025.1"/>
    <property type="molecule type" value="Genomic_DNA"/>
</dbReference>
<organism evidence="2 3">
    <name type="scientific">Pleomorphomonas carboxyditropha</name>
    <dbReference type="NCBI Taxonomy" id="2023338"/>
    <lineage>
        <taxon>Bacteria</taxon>
        <taxon>Pseudomonadati</taxon>
        <taxon>Pseudomonadota</taxon>
        <taxon>Alphaproteobacteria</taxon>
        <taxon>Hyphomicrobiales</taxon>
        <taxon>Pleomorphomonadaceae</taxon>
        <taxon>Pleomorphomonas</taxon>
    </lineage>
</organism>
<comment type="caution">
    <text evidence="2">The sequence shown here is derived from an EMBL/GenBank/DDBJ whole genome shotgun (WGS) entry which is preliminary data.</text>
</comment>
<feature type="transmembrane region" description="Helical" evidence="1">
    <location>
        <begin position="31"/>
        <end position="56"/>
    </location>
</feature>
<keyword evidence="1" id="KW-0472">Membrane</keyword>
<feature type="transmembrane region" description="Helical" evidence="1">
    <location>
        <begin position="68"/>
        <end position="88"/>
    </location>
</feature>
<proteinExistence type="predicted"/>
<keyword evidence="1" id="KW-0812">Transmembrane</keyword>
<dbReference type="OrthoDB" id="9824051at2"/>
<accession>A0A2G9WZB8</accession>
<keyword evidence="1" id="KW-1133">Transmembrane helix</keyword>
<dbReference type="RefSeq" id="WP_133121805.1">
    <property type="nucleotide sequence ID" value="NZ_NQVN01000002.1"/>
</dbReference>
<sequence>MPLRDSDNLRMALFEQVMLQKKLRKRSSVEIILKFYAFTGAVTALFGVLYVAYILLDINLTREVQMGLIIAFSGAVMSVVSLFGISYLRDRTKRLSLEQSDEIMKLALINEWAQFENIARSVSHVSKEDPGYFSIRNLLESLRKQEKIDDSDFRALLTALELRNRIVHGVDAYSIEASEVDYISTLLRKIVNRLEEVSPSKEAAS</sequence>
<reference evidence="2 3" key="1">
    <citation type="submission" date="2017-08" db="EMBL/GenBank/DDBJ databases">
        <title>Pleomorphomonas carboxidotrophicus sp. nov., a new mesophilic hydrogenogenic carboxidotroph.</title>
        <authorList>
            <person name="Esquivel-Elizondo S."/>
            <person name="Krajmalnik-Brown R."/>
            <person name="Maldonado J."/>
        </authorList>
    </citation>
    <scope>NUCLEOTIDE SEQUENCE [LARGE SCALE GENOMIC DNA]</scope>
    <source>
        <strain evidence="2 3">SVCO-16</strain>
    </source>
</reference>
<dbReference type="Proteomes" id="UP000231070">
    <property type="component" value="Unassembled WGS sequence"/>
</dbReference>
<name>A0A2G9WZB8_9HYPH</name>
<evidence type="ECO:0000313" key="2">
    <source>
        <dbReference type="EMBL" id="PIP00025.1"/>
    </source>
</evidence>
<evidence type="ECO:0000313" key="3">
    <source>
        <dbReference type="Proteomes" id="UP000231070"/>
    </source>
</evidence>
<protein>
    <submittedName>
        <fullName evidence="2">Uncharacterized protein</fullName>
    </submittedName>
</protein>
<gene>
    <name evidence="2" type="ORF">CJ014_04580</name>
</gene>
<dbReference type="AlphaFoldDB" id="A0A2G9WZB8"/>
<evidence type="ECO:0000256" key="1">
    <source>
        <dbReference type="SAM" id="Phobius"/>
    </source>
</evidence>